<feature type="region of interest" description="Disordered" evidence="10">
    <location>
        <begin position="48"/>
        <end position="161"/>
    </location>
</feature>
<comment type="similarity">
    <text evidence="2">Belongs to the TonB family.</text>
</comment>
<dbReference type="PROSITE" id="PS52015">
    <property type="entry name" value="TONB_CTD"/>
    <property type="match status" value="1"/>
</dbReference>
<keyword evidence="8 11" id="KW-1133">Transmembrane helix</keyword>
<dbReference type="EMBL" id="CP136594">
    <property type="protein sequence ID" value="WOE74854.1"/>
    <property type="molecule type" value="Genomic_DNA"/>
</dbReference>
<evidence type="ECO:0000259" key="12">
    <source>
        <dbReference type="PROSITE" id="PS52015"/>
    </source>
</evidence>
<keyword evidence="7" id="KW-0653">Protein transport</keyword>
<dbReference type="InterPro" id="IPR051045">
    <property type="entry name" value="TonB-dependent_transducer"/>
</dbReference>
<dbReference type="Proteomes" id="UP001302429">
    <property type="component" value="Chromosome"/>
</dbReference>
<evidence type="ECO:0000313" key="13">
    <source>
        <dbReference type="EMBL" id="WOE74854.1"/>
    </source>
</evidence>
<feature type="compositionally biased region" description="Acidic residues" evidence="10">
    <location>
        <begin position="48"/>
        <end position="65"/>
    </location>
</feature>
<dbReference type="PANTHER" id="PTHR33446">
    <property type="entry name" value="PROTEIN TONB-RELATED"/>
    <property type="match status" value="1"/>
</dbReference>
<dbReference type="InterPro" id="IPR006260">
    <property type="entry name" value="TonB/TolA_C"/>
</dbReference>
<dbReference type="Pfam" id="PF03544">
    <property type="entry name" value="TonB_C"/>
    <property type="match status" value="1"/>
</dbReference>
<dbReference type="AlphaFoldDB" id="A0AA97HZL6"/>
<organism evidence="13 14">
    <name type="scientific">Alterisphingorhabdus coralli</name>
    <dbReference type="NCBI Taxonomy" id="3071408"/>
    <lineage>
        <taxon>Bacteria</taxon>
        <taxon>Pseudomonadati</taxon>
        <taxon>Pseudomonadota</taxon>
        <taxon>Alphaproteobacteria</taxon>
        <taxon>Sphingomonadales</taxon>
        <taxon>Sphingomonadaceae</taxon>
        <taxon>Alterisphingorhabdus (ex Yan et al. 2024)</taxon>
    </lineage>
</organism>
<accession>A0AA97HZL6</accession>
<dbReference type="RefSeq" id="WP_317081247.1">
    <property type="nucleotide sequence ID" value="NZ_CP136594.1"/>
</dbReference>
<evidence type="ECO:0000256" key="6">
    <source>
        <dbReference type="ARBA" id="ARBA00022692"/>
    </source>
</evidence>
<dbReference type="InterPro" id="IPR037682">
    <property type="entry name" value="TonB_C"/>
</dbReference>
<dbReference type="SUPFAM" id="SSF74653">
    <property type="entry name" value="TolA/TonB C-terminal domain"/>
    <property type="match status" value="1"/>
</dbReference>
<evidence type="ECO:0000313" key="14">
    <source>
        <dbReference type="Proteomes" id="UP001302429"/>
    </source>
</evidence>
<dbReference type="GO" id="GO:0055085">
    <property type="term" value="P:transmembrane transport"/>
    <property type="evidence" value="ECO:0007669"/>
    <property type="project" value="InterPro"/>
</dbReference>
<dbReference type="PANTHER" id="PTHR33446:SF2">
    <property type="entry name" value="PROTEIN TONB"/>
    <property type="match status" value="1"/>
</dbReference>
<evidence type="ECO:0000256" key="9">
    <source>
        <dbReference type="ARBA" id="ARBA00023136"/>
    </source>
</evidence>
<evidence type="ECO:0000256" key="8">
    <source>
        <dbReference type="ARBA" id="ARBA00022989"/>
    </source>
</evidence>
<dbReference type="GO" id="GO:0098797">
    <property type="term" value="C:plasma membrane protein complex"/>
    <property type="evidence" value="ECO:0007669"/>
    <property type="project" value="TreeGrafter"/>
</dbReference>
<comment type="subcellular location">
    <subcellularLocation>
        <location evidence="1">Cell inner membrane</location>
        <topology evidence="1">Single-pass membrane protein</topology>
        <orientation evidence="1">Periplasmic side</orientation>
    </subcellularLocation>
</comment>
<keyword evidence="4" id="KW-1003">Cell membrane</keyword>
<keyword evidence="6 11" id="KW-0812">Transmembrane</keyword>
<feature type="compositionally biased region" description="Basic and acidic residues" evidence="10">
    <location>
        <begin position="151"/>
        <end position="160"/>
    </location>
</feature>
<dbReference type="Gene3D" id="3.30.1150.10">
    <property type="match status" value="1"/>
</dbReference>
<keyword evidence="5" id="KW-0997">Cell inner membrane</keyword>
<proteinExistence type="inferred from homology"/>
<keyword evidence="14" id="KW-1185">Reference proteome</keyword>
<feature type="transmembrane region" description="Helical" evidence="11">
    <location>
        <begin position="12"/>
        <end position="31"/>
    </location>
</feature>
<evidence type="ECO:0000256" key="11">
    <source>
        <dbReference type="SAM" id="Phobius"/>
    </source>
</evidence>
<reference evidence="13 14" key="1">
    <citation type="submission" date="2023-10" db="EMBL/GenBank/DDBJ databases">
        <title>Complete genome sequence of a Sphingomonadaceae bacterium.</title>
        <authorList>
            <person name="Yan C."/>
        </authorList>
    </citation>
    <scope>NUCLEOTIDE SEQUENCE [LARGE SCALE GENOMIC DNA]</scope>
    <source>
        <strain evidence="13 14">SCSIO 66989</strain>
    </source>
</reference>
<evidence type="ECO:0000256" key="5">
    <source>
        <dbReference type="ARBA" id="ARBA00022519"/>
    </source>
</evidence>
<evidence type="ECO:0000256" key="1">
    <source>
        <dbReference type="ARBA" id="ARBA00004383"/>
    </source>
</evidence>
<feature type="compositionally biased region" description="Pro residues" evidence="10">
    <location>
        <begin position="111"/>
        <end position="127"/>
    </location>
</feature>
<keyword evidence="9 11" id="KW-0472">Membrane</keyword>
<evidence type="ECO:0000256" key="3">
    <source>
        <dbReference type="ARBA" id="ARBA00022448"/>
    </source>
</evidence>
<evidence type="ECO:0000256" key="4">
    <source>
        <dbReference type="ARBA" id="ARBA00022475"/>
    </source>
</evidence>
<feature type="compositionally biased region" description="Pro residues" evidence="10">
    <location>
        <begin position="72"/>
        <end position="92"/>
    </location>
</feature>
<protein>
    <submittedName>
        <fullName evidence="13">Energy transducer TonB</fullName>
    </submittedName>
</protein>
<dbReference type="GO" id="GO:0031992">
    <property type="term" value="F:energy transducer activity"/>
    <property type="evidence" value="ECO:0007669"/>
    <property type="project" value="TreeGrafter"/>
</dbReference>
<name>A0AA97HZL6_9SPHN</name>
<dbReference type="KEGG" id="acoa:RB602_13575"/>
<evidence type="ECO:0000256" key="10">
    <source>
        <dbReference type="SAM" id="MobiDB-lite"/>
    </source>
</evidence>
<feature type="compositionally biased region" description="Polar residues" evidence="10">
    <location>
        <begin position="137"/>
        <end position="147"/>
    </location>
</feature>
<dbReference type="NCBIfam" id="TIGR01352">
    <property type="entry name" value="tonB_Cterm"/>
    <property type="match status" value="1"/>
</dbReference>
<evidence type="ECO:0000256" key="7">
    <source>
        <dbReference type="ARBA" id="ARBA00022927"/>
    </source>
</evidence>
<sequence>MAYVDQDMTGNRIVSAIIVALTMVALTYALIKGFEVVTGKKILDTTEVIDIEEEVPEPEEEEPPPEPEKQAEPPPIVTPPPPIQLPAPPPPIQTQQEIPDSFVPTEQAAPVPDPGPAAPPPPPPPVSKRPNPEPRNNRGSWANTNDYPSRALREGREGTTRVRLTVGANGRVSDCAVTGSSGHSDLDAATCKNVKRRARFRPALDPQDNPITGTYPFAVRWQIPQ</sequence>
<evidence type="ECO:0000256" key="2">
    <source>
        <dbReference type="ARBA" id="ARBA00006555"/>
    </source>
</evidence>
<feature type="domain" description="TonB C-terminal" evidence="12">
    <location>
        <begin position="132"/>
        <end position="225"/>
    </location>
</feature>
<gene>
    <name evidence="13" type="ORF">RB602_13575</name>
</gene>
<keyword evidence="3" id="KW-0813">Transport</keyword>
<dbReference type="GO" id="GO:0015031">
    <property type="term" value="P:protein transport"/>
    <property type="evidence" value="ECO:0007669"/>
    <property type="project" value="UniProtKB-KW"/>
</dbReference>